<dbReference type="AlphaFoldDB" id="A0A659QH50"/>
<name>A0A659QH50_SALET</name>
<dbReference type="Pfam" id="PF02769">
    <property type="entry name" value="AIRS_C"/>
    <property type="match status" value="1"/>
</dbReference>
<keyword evidence="2" id="KW-0418">Kinase</keyword>
<dbReference type="InterPro" id="IPR036676">
    <property type="entry name" value="PurM-like_C_sf"/>
</dbReference>
<protein>
    <submittedName>
        <fullName evidence="2">Selenide, water dikinase SelD</fullName>
        <ecNumber evidence="2">2.7.9.3</ecNumber>
    </submittedName>
</protein>
<dbReference type="GO" id="GO:0004756">
    <property type="term" value="F:selenide, water dikinase activity"/>
    <property type="evidence" value="ECO:0007669"/>
    <property type="project" value="UniProtKB-EC"/>
</dbReference>
<comment type="caution">
    <text evidence="2">The sequence shown here is derived from an EMBL/GenBank/DDBJ whole genome shotgun (WGS) entry which is preliminary data.</text>
</comment>
<reference evidence="2 3" key="1">
    <citation type="submission" date="2018-03" db="EMBL/GenBank/DDBJ databases">
        <title>Non-Typhoidal Salmonella genome sequencing and assembly.</title>
        <authorList>
            <person name="Matchawe C."/>
        </authorList>
    </citation>
    <scope>NUCLEOTIDE SEQUENCE [LARGE SCALE GENOMIC DNA]</scope>
    <source>
        <strain evidence="2 3">35dea</strain>
    </source>
</reference>
<sequence length="52" mass="5357">LCDPQTSGGLLLAVTPDAEDDVKATAAEFGIDLTAIGELVEARGGRAMVEIR</sequence>
<evidence type="ECO:0000313" key="2">
    <source>
        <dbReference type="EMBL" id="TGC84168.1"/>
    </source>
</evidence>
<feature type="domain" description="PurM-like C-terminal" evidence="1">
    <location>
        <begin position="6"/>
        <end position="49"/>
    </location>
</feature>
<evidence type="ECO:0000313" key="3">
    <source>
        <dbReference type="Proteomes" id="UP000298491"/>
    </source>
</evidence>
<dbReference type="Gene3D" id="3.90.650.10">
    <property type="entry name" value="PurM-like C-terminal domain"/>
    <property type="match status" value="1"/>
</dbReference>
<feature type="non-terminal residue" evidence="2">
    <location>
        <position position="1"/>
    </location>
</feature>
<dbReference type="InterPro" id="IPR010918">
    <property type="entry name" value="PurM-like_C_dom"/>
</dbReference>
<evidence type="ECO:0000259" key="1">
    <source>
        <dbReference type="Pfam" id="PF02769"/>
    </source>
</evidence>
<dbReference type="SUPFAM" id="SSF56042">
    <property type="entry name" value="PurM C-terminal domain-like"/>
    <property type="match status" value="1"/>
</dbReference>
<proteinExistence type="predicted"/>
<keyword evidence="2" id="KW-0808">Transferase</keyword>
<dbReference type="EMBL" id="PYKB01001173">
    <property type="protein sequence ID" value="TGC84168.1"/>
    <property type="molecule type" value="Genomic_DNA"/>
</dbReference>
<organism evidence="2 3">
    <name type="scientific">Salmonella enterica subsp. enterica serovar Wilhelmsburg</name>
    <dbReference type="NCBI Taxonomy" id="1960126"/>
    <lineage>
        <taxon>Bacteria</taxon>
        <taxon>Pseudomonadati</taxon>
        <taxon>Pseudomonadota</taxon>
        <taxon>Gammaproteobacteria</taxon>
        <taxon>Enterobacterales</taxon>
        <taxon>Enterobacteriaceae</taxon>
        <taxon>Salmonella</taxon>
    </lineage>
</organism>
<gene>
    <name evidence="2" type="ORF">C9F09_19800</name>
</gene>
<dbReference type="Proteomes" id="UP000298491">
    <property type="component" value="Unassembled WGS sequence"/>
</dbReference>
<accession>A0A659QH50</accession>
<dbReference type="EC" id="2.7.9.3" evidence="2"/>